<organism evidence="1 2">
    <name type="scientific">Janibacter limosus</name>
    <dbReference type="NCBI Taxonomy" id="53458"/>
    <lineage>
        <taxon>Bacteria</taxon>
        <taxon>Bacillati</taxon>
        <taxon>Actinomycetota</taxon>
        <taxon>Actinomycetes</taxon>
        <taxon>Micrococcales</taxon>
        <taxon>Intrasporangiaceae</taxon>
        <taxon>Janibacter</taxon>
    </lineage>
</organism>
<accession>A0AC61U0G1</accession>
<sequence length="201" mass="21497">MLVGDARRAVGQLADEQRDGEADTGDEAHADDVRPAQRLVQLEGGQATEQEGRQRDPDGLAEEEAGDDPEGDRVLHRGAHPVHAADGHTCGEEGEDGHGDERGEDAPLVGRVGRHTVVDRSAVRIGRGLHPGALGGDHRDREAREHTGDGRVDARRMDESPVSTPKGTSTHHEMMPRWVARAKRASGTMAGSSHCSCRPSV</sequence>
<dbReference type="Proteomes" id="UP001059663">
    <property type="component" value="Chromosome"/>
</dbReference>
<evidence type="ECO:0000313" key="1">
    <source>
        <dbReference type="EMBL" id="UUZ43504.1"/>
    </source>
</evidence>
<evidence type="ECO:0000313" key="2">
    <source>
        <dbReference type="Proteomes" id="UP001059663"/>
    </source>
</evidence>
<name>A0AC61U0G1_9MICO</name>
<reference evidence="1" key="1">
    <citation type="submission" date="2021-11" db="EMBL/GenBank/DDBJ databases">
        <title>Study of the species diversity of bacterial strains isolated from a unique natural object - Shulgan-Tash cave (Bashkiria).</title>
        <authorList>
            <person name="Sazanova A.L."/>
            <person name="Chirak E.R."/>
            <person name="Safronova V.I."/>
        </authorList>
    </citation>
    <scope>NUCLEOTIDE SEQUENCE</scope>
    <source>
        <strain evidence="1">P1</strain>
    </source>
</reference>
<dbReference type="EMBL" id="CP087977">
    <property type="protein sequence ID" value="UUZ43504.1"/>
    <property type="molecule type" value="Genomic_DNA"/>
</dbReference>
<gene>
    <name evidence="1" type="ORF">LP422_10715</name>
</gene>
<proteinExistence type="predicted"/>
<protein>
    <submittedName>
        <fullName evidence="1">Uncharacterized protein</fullName>
    </submittedName>
</protein>